<evidence type="ECO:0000256" key="1">
    <source>
        <dbReference type="SAM" id="MobiDB-lite"/>
    </source>
</evidence>
<evidence type="ECO:0000313" key="3">
    <source>
        <dbReference type="Proteomes" id="UP001224775"/>
    </source>
</evidence>
<proteinExistence type="predicted"/>
<organism evidence="2 3">
    <name type="scientific">Skeletonema marinoi</name>
    <dbReference type="NCBI Taxonomy" id="267567"/>
    <lineage>
        <taxon>Eukaryota</taxon>
        <taxon>Sar</taxon>
        <taxon>Stramenopiles</taxon>
        <taxon>Ochrophyta</taxon>
        <taxon>Bacillariophyta</taxon>
        <taxon>Coscinodiscophyceae</taxon>
        <taxon>Thalassiosirophycidae</taxon>
        <taxon>Thalassiosirales</taxon>
        <taxon>Skeletonemataceae</taxon>
        <taxon>Skeletonema</taxon>
        <taxon>Skeletonema marinoi-dohrnii complex</taxon>
    </lineage>
</organism>
<evidence type="ECO:0000313" key="2">
    <source>
        <dbReference type="EMBL" id="KAK1735204.1"/>
    </source>
</evidence>
<feature type="region of interest" description="Disordered" evidence="1">
    <location>
        <begin position="279"/>
        <end position="322"/>
    </location>
</feature>
<keyword evidence="3" id="KW-1185">Reference proteome</keyword>
<reference evidence="2" key="1">
    <citation type="submission" date="2023-06" db="EMBL/GenBank/DDBJ databases">
        <title>Survivors Of The Sea: Transcriptome response of Skeletonema marinoi to long-term dormancy.</title>
        <authorList>
            <person name="Pinder M.I.M."/>
            <person name="Kourtchenko O."/>
            <person name="Robertson E.K."/>
            <person name="Larsson T."/>
            <person name="Maumus F."/>
            <person name="Osuna-Cruz C.M."/>
            <person name="Vancaester E."/>
            <person name="Stenow R."/>
            <person name="Vandepoele K."/>
            <person name="Ploug H."/>
            <person name="Bruchert V."/>
            <person name="Godhe A."/>
            <person name="Topel M."/>
        </authorList>
    </citation>
    <scope>NUCLEOTIDE SEQUENCE</scope>
    <source>
        <strain evidence="2">R05AC</strain>
    </source>
</reference>
<dbReference type="Proteomes" id="UP001224775">
    <property type="component" value="Unassembled WGS sequence"/>
</dbReference>
<protein>
    <recommendedName>
        <fullName evidence="4">Myb-like domain-containing protein</fullName>
    </recommendedName>
</protein>
<feature type="region of interest" description="Disordered" evidence="1">
    <location>
        <begin position="229"/>
        <end position="263"/>
    </location>
</feature>
<dbReference type="SUPFAM" id="SSF46689">
    <property type="entry name" value="Homeodomain-like"/>
    <property type="match status" value="1"/>
</dbReference>
<feature type="compositionally biased region" description="Basic and acidic residues" evidence="1">
    <location>
        <begin position="236"/>
        <end position="251"/>
    </location>
</feature>
<name>A0AAD8XWI8_9STRA</name>
<dbReference type="Gene3D" id="1.10.10.60">
    <property type="entry name" value="Homeodomain-like"/>
    <property type="match status" value="1"/>
</dbReference>
<feature type="compositionally biased region" description="Basic and acidic residues" evidence="1">
    <location>
        <begin position="295"/>
        <end position="304"/>
    </location>
</feature>
<evidence type="ECO:0008006" key="4">
    <source>
        <dbReference type="Google" id="ProtNLM"/>
    </source>
</evidence>
<gene>
    <name evidence="2" type="ORF">QTG54_014270</name>
</gene>
<dbReference type="EMBL" id="JATAAI010000035">
    <property type="protein sequence ID" value="KAK1735204.1"/>
    <property type="molecule type" value="Genomic_DNA"/>
</dbReference>
<dbReference type="AlphaFoldDB" id="A0AAD8XWI8"/>
<accession>A0AAD8XWI8</accession>
<comment type="caution">
    <text evidence="2">The sequence shown here is derived from an EMBL/GenBank/DDBJ whole genome shotgun (WGS) entry which is preliminary data.</text>
</comment>
<sequence>MGDDNMREATAMGGDMIRDAAEYEAAATLASLISAPISSDSEEMTCNAPPPAPSLNNETKKRVDKYVISHDNNANAGTRKFTRDDDVNLIRGILKYGKSSWKKIWQETPELQHIKHAALKDRGRSRRFQNALKWAFEDPTLLDRPHELLGDVHSSWYEKGAGNWSKHDFNETGGAKPLFMCGPLQDGKKPIMGSMTKDLNSVPSDTASTMKKAAAVSFTDSRASTKKTAAVVKTEGSNKRPLPDMRGEAVTKKKKKKESNSGIVTTGTRAATMKTTAVISSTNTRGASKKKAAAVKHEGNDKKASKLRKSTASVPKKNNKGLRTLQNGEADEFPGWTCEVIQRKNSNYYERFWRHPGLVGVNVRSRVGMREMMEKMETNRVDANTAYEMLMSEGKRKYFLGTGSKS</sequence>
<dbReference type="InterPro" id="IPR009057">
    <property type="entry name" value="Homeodomain-like_sf"/>
</dbReference>